<dbReference type="InterPro" id="IPR013083">
    <property type="entry name" value="Znf_RING/FYVE/PHD"/>
</dbReference>
<dbReference type="STRING" id="283909.R7VAC3"/>
<sequence length="57" mass="6507">MKIKRENETLKAALTCKICMIEKVMCTFLLCGHFCTCLSYGEQVSHCPLCRMIKTGF</sequence>
<accession>X2B3Y4</accession>
<evidence type="ECO:0000313" key="2">
    <source>
        <dbReference type="Proteomes" id="UP000014760"/>
    </source>
</evidence>
<dbReference type="EnsemblMetazoa" id="CapteT40951">
    <property type="protein sequence ID" value="CapteP40951"/>
    <property type="gene ID" value="CapteG40951"/>
</dbReference>
<reference evidence="2" key="2">
    <citation type="journal article" date="2013" name="Nature">
        <title>Insights into bilaterian evolution from three spiralian genomes.</title>
        <authorList>
            <person name="Simakov O."/>
            <person name="Marletaz F."/>
            <person name="Cho S.J."/>
            <person name="Edsinger-Gonzales E."/>
            <person name="Havlak P."/>
            <person name="Hellsten U."/>
            <person name="Kuo D.H."/>
            <person name="Larsson T."/>
            <person name="Lv J."/>
            <person name="Arendt D."/>
            <person name="Savage R."/>
            <person name="Osoegawa K."/>
            <person name="de Jong P."/>
            <person name="Grimwood J."/>
            <person name="Chapman J.A."/>
            <person name="Shapiro H."/>
            <person name="Aerts A."/>
            <person name="Otillar R.P."/>
            <person name="Terry A.Y."/>
            <person name="Boore J.L."/>
            <person name="Grigoriev I.V."/>
            <person name="Lindberg D.R."/>
            <person name="Seaver E.C."/>
            <person name="Weisblat D.A."/>
            <person name="Putnam N.H."/>
            <person name="Rokhsar D.S."/>
        </authorList>
    </citation>
    <scope>NUCLEOTIDE SEQUENCE</scope>
    <source>
        <strain evidence="2">I ESC-2004</strain>
    </source>
</reference>
<dbReference type="Proteomes" id="UP000014760">
    <property type="component" value="Unassembled WGS sequence"/>
</dbReference>
<organism evidence="1 2">
    <name type="scientific">Capitella teleta</name>
    <name type="common">Polychaete worm</name>
    <dbReference type="NCBI Taxonomy" id="283909"/>
    <lineage>
        <taxon>Eukaryota</taxon>
        <taxon>Metazoa</taxon>
        <taxon>Spiralia</taxon>
        <taxon>Lophotrochozoa</taxon>
        <taxon>Annelida</taxon>
        <taxon>Polychaeta</taxon>
        <taxon>Sedentaria</taxon>
        <taxon>Scolecida</taxon>
        <taxon>Capitellidae</taxon>
        <taxon>Capitella</taxon>
    </lineage>
</organism>
<dbReference type="Gene3D" id="3.30.40.10">
    <property type="entry name" value="Zinc/RING finger domain, C3HC4 (zinc finger)"/>
    <property type="match status" value="1"/>
</dbReference>
<reference evidence="2" key="1">
    <citation type="submission" date="2012-12" db="EMBL/GenBank/DDBJ databases">
        <authorList>
            <person name="Hellsten U."/>
            <person name="Grimwood J."/>
            <person name="Chapman J.A."/>
            <person name="Shapiro H."/>
            <person name="Aerts A."/>
            <person name="Otillar R.P."/>
            <person name="Terry A.Y."/>
            <person name="Boore J.L."/>
            <person name="Simakov O."/>
            <person name="Marletaz F."/>
            <person name="Cho S.-J."/>
            <person name="Edsinger-Gonzales E."/>
            <person name="Havlak P."/>
            <person name="Kuo D.-H."/>
            <person name="Larsson T."/>
            <person name="Lv J."/>
            <person name="Arendt D."/>
            <person name="Savage R."/>
            <person name="Osoegawa K."/>
            <person name="de Jong P."/>
            <person name="Lindberg D.R."/>
            <person name="Seaver E.C."/>
            <person name="Weisblat D.A."/>
            <person name="Putnam N.H."/>
            <person name="Grigoriev I.V."/>
            <person name="Rokhsar D.S."/>
        </authorList>
    </citation>
    <scope>NUCLEOTIDE SEQUENCE</scope>
    <source>
        <strain evidence="2">I ESC-2004</strain>
    </source>
</reference>
<dbReference type="HOGENOM" id="CLU_170671_1_0_1"/>
<evidence type="ECO:0000313" key="1">
    <source>
        <dbReference type="EnsemblMetazoa" id="CapteP40951"/>
    </source>
</evidence>
<evidence type="ECO:0008006" key="3">
    <source>
        <dbReference type="Google" id="ProtNLM"/>
    </source>
</evidence>
<proteinExistence type="predicted"/>
<dbReference type="EMBL" id="AMQN01017870">
    <property type="status" value="NOT_ANNOTATED_CDS"/>
    <property type="molecule type" value="Genomic_DNA"/>
</dbReference>
<keyword evidence="2" id="KW-1185">Reference proteome</keyword>
<dbReference type="SUPFAM" id="SSF57850">
    <property type="entry name" value="RING/U-box"/>
    <property type="match status" value="1"/>
</dbReference>
<protein>
    <recommendedName>
        <fullName evidence="3">RING-type domain-containing protein</fullName>
    </recommendedName>
</protein>
<dbReference type="OrthoDB" id="10251804at2759"/>
<reference evidence="1" key="3">
    <citation type="submission" date="2015-06" db="UniProtKB">
        <authorList>
            <consortium name="EnsemblMetazoa"/>
        </authorList>
    </citation>
    <scope>IDENTIFICATION</scope>
</reference>
<dbReference type="Pfam" id="PF13920">
    <property type="entry name" value="zf-C3HC4_3"/>
    <property type="match status" value="1"/>
</dbReference>
<name>X2B3Y4_CAPTE</name>